<evidence type="ECO:0008006" key="4">
    <source>
        <dbReference type="Google" id="ProtNLM"/>
    </source>
</evidence>
<protein>
    <recommendedName>
        <fullName evidence="4">Nuclear pore complex protein NUP1</fullName>
    </recommendedName>
</protein>
<dbReference type="EnsemblPlants" id="Solyc05g055110.3.1">
    <property type="protein sequence ID" value="Solyc05g055110.3.1"/>
    <property type="gene ID" value="Solyc05g055110.3"/>
</dbReference>
<proteinExistence type="predicted"/>
<reference evidence="2" key="1">
    <citation type="journal article" date="2012" name="Nature">
        <title>The tomato genome sequence provides insights into fleshy fruit evolution.</title>
        <authorList>
            <consortium name="Tomato Genome Consortium"/>
        </authorList>
    </citation>
    <scope>NUCLEOTIDE SEQUENCE [LARGE SCALE GENOMIC DNA]</scope>
    <source>
        <strain evidence="2">cv. Heinz 1706</strain>
    </source>
</reference>
<dbReference type="GO" id="GO:0071763">
    <property type="term" value="P:nuclear membrane organization"/>
    <property type="evidence" value="ECO:0000318"/>
    <property type="project" value="GO_Central"/>
</dbReference>
<dbReference type="Proteomes" id="UP000004994">
    <property type="component" value="Chromosome 5"/>
</dbReference>
<dbReference type="FunCoup" id="A0A3Q7GP72">
    <property type="interactions" value="1460"/>
</dbReference>
<gene>
    <name evidence="2" type="primary">LOC101264427</name>
</gene>
<name>A0A3Q7GP72_SOLLC</name>
<feature type="region of interest" description="Disordered" evidence="1">
    <location>
        <begin position="320"/>
        <end position="360"/>
    </location>
</feature>
<reference evidence="2" key="2">
    <citation type="submission" date="2019-01" db="UniProtKB">
        <authorList>
            <consortium name="EnsemblPlants"/>
        </authorList>
    </citation>
    <scope>IDENTIFICATION</scope>
    <source>
        <strain evidence="2">cv. Heinz 1706</strain>
    </source>
</reference>
<feature type="compositionally biased region" description="Basic residues" evidence="1">
    <location>
        <begin position="1448"/>
        <end position="1461"/>
    </location>
</feature>
<feature type="region of interest" description="Disordered" evidence="1">
    <location>
        <begin position="862"/>
        <end position="888"/>
    </location>
</feature>
<dbReference type="Gramene" id="Solyc05g055110.3.1">
    <property type="protein sequence ID" value="Solyc05g055110.3.1"/>
    <property type="gene ID" value="Solyc05g055110.3"/>
</dbReference>
<feature type="region of interest" description="Disordered" evidence="1">
    <location>
        <begin position="457"/>
        <end position="520"/>
    </location>
</feature>
<feature type="region of interest" description="Disordered" evidence="1">
    <location>
        <begin position="175"/>
        <end position="194"/>
    </location>
</feature>
<dbReference type="GO" id="GO:0005635">
    <property type="term" value="C:nuclear envelope"/>
    <property type="evidence" value="ECO:0000318"/>
    <property type="project" value="GO_Central"/>
</dbReference>
<dbReference type="OMA" id="ESCPNDH"/>
<feature type="compositionally biased region" description="Basic and acidic residues" evidence="1">
    <location>
        <begin position="395"/>
        <end position="404"/>
    </location>
</feature>
<sequence>MAAAGDGRPASSSAYEGGGAGGKFRRRPFRKNQTTPYDRPPNDLRNPSWLTKLVVDPATKLITSGARRFFSSIFQKRLTPAPTPLPLPPMPLPPPPGSDLHISNDIASNLVGLSMLRNEADHAGPVVATGHEVCKVACSSEDGAFSEFEQLLKQKTFSRDEIDRLTELLRSKAVDTPAGNDKGAVATPVTSSRVPKGNVASAAELAKAYMDTRPSKVSPTILSSQSQVVRVDTPVLKSVAYSQNLPIAPVTTKTAGLVGVRANGFTPPRSRGRSAIYHMARTPYSRLRLTDGQMASSSTHNAYSGPSLSESVLEHDGYFGSKQPLKRRSSALEDDIGSVGPIRRTRQKPNLLSHGISRPNLGGVASAAADVPTRYAHISSDPSETAAKILEHLENLTPKEKSSESRLTAGSDKTPKKLSPNMLRGQALKSLESLDSPKLLQSAQDSHKLENWSEVIPTNDHDSSLQKQGVIEQHRQNKSINRPTVVPKKNEKNSFEDAQPGVETADSLDKKSSVQPQKKHAFRMSALEDSFEMDEDINFDNPASQLAEGRDKMGISGAEKKSLSTDEALNKKPAALSETNATLGILNKRNDMKAPDAALISISSPSFLSSSDSQSPEVVAPSFGLNKSKESSGDKVPALLFSSSFPLSGLKPESSSSLSNPAFGLAGASLELFESDNSQKDGKSNEKSEPLSSGLSPSPLFAAPSSTSTFSNGQFAPSPAISAFSLLDSSNSPKDVQSYSSSEVAHSTSISAAVGGGLFGFAAASSVSTEPLIKSGPSEVPSMVSKLLTASTADNADLQTKAANSDNLSSSSPFAGSSFASTSPGNSIFGFSSSGMSTVTTASDQSQSSVFSTGAQSLVSAQTSLTGSDNTRVSQSVPAHFGSSTTSPVVGNSRMTSFSSVGSASSNTGIVSAAASDSNPVGSSAAAVGNFGFGASSSTSSTLSSSVGPSSGTSQLSFTFGASPAVHAATTALATSSNATSAIFSFGNDSSSSLANAVDTSTRPSPSTFNFGGSSSASSLKSVGMSNSAAPGIFSFGGGSSASSTNAVGTSTNATPVFSFGGGSSAPSTNTISTSTNATPGVFSFGGGSSASSTNTVSTSTNATPGVFSLGGGSSASSTNTVSTSTNATPGVFSFGGGSSASSTNTVSTSTNATPGVFSFGGNSLASPTNTVSTSTSATTGIFNFGASSSVLSTNTVSTSTSAAPGVFSFGASSSVPSTNTVSTSTSAAPGVFSFGASSSVLSTNAVNASSTVSPSPFAFGASSTSSQTSSAAGILGSNWQAPKSPGFSSPFSSATPTAFAFGASSSSFTPPATTAAVFGSAPSTPTGPAFPFGSTSLTNPSTQSIFGNSTSPFTASPGNNNQMNMEDSMAEDTMHASSPAVAFGQPSVSPTPGGFMFGSTPNPFQFGGQQNQAAAAAQNPCPFAASSSLGAGGSFSLGSNGPDKSGRKIVKINRNKNRRK</sequence>
<organism evidence="2">
    <name type="scientific">Solanum lycopersicum</name>
    <name type="common">Tomato</name>
    <name type="synonym">Lycopersicon esculentum</name>
    <dbReference type="NCBI Taxonomy" id="4081"/>
    <lineage>
        <taxon>Eukaryota</taxon>
        <taxon>Viridiplantae</taxon>
        <taxon>Streptophyta</taxon>
        <taxon>Embryophyta</taxon>
        <taxon>Tracheophyta</taxon>
        <taxon>Spermatophyta</taxon>
        <taxon>Magnoliopsida</taxon>
        <taxon>eudicotyledons</taxon>
        <taxon>Gunneridae</taxon>
        <taxon>Pentapetalae</taxon>
        <taxon>asterids</taxon>
        <taxon>lamiids</taxon>
        <taxon>Solanales</taxon>
        <taxon>Solanaceae</taxon>
        <taxon>Solanoideae</taxon>
        <taxon>Solaneae</taxon>
        <taxon>Solanum</taxon>
        <taxon>Solanum subgen. Lycopersicon</taxon>
    </lineage>
</organism>
<feature type="region of interest" description="Disordered" evidence="1">
    <location>
        <begin position="1"/>
        <end position="48"/>
    </location>
</feature>
<dbReference type="PANTHER" id="PTHR33416:SF20">
    <property type="entry name" value="NUCLEAR PORE COMPLEX PROTEIN NUP1"/>
    <property type="match status" value="1"/>
</dbReference>
<evidence type="ECO:0000256" key="1">
    <source>
        <dbReference type="SAM" id="MobiDB-lite"/>
    </source>
</evidence>
<feature type="region of interest" description="Disordered" evidence="1">
    <location>
        <begin position="1433"/>
        <end position="1461"/>
    </location>
</feature>
<feature type="region of interest" description="Disordered" evidence="1">
    <location>
        <begin position="395"/>
        <end position="422"/>
    </location>
</feature>
<dbReference type="STRING" id="4081.A0A3Q7GP72"/>
<evidence type="ECO:0000313" key="2">
    <source>
        <dbReference type="EnsemblPlants" id="Solyc05g055110.3.1"/>
    </source>
</evidence>
<dbReference type="InParanoid" id="A0A3Q7GP72"/>
<keyword evidence="3" id="KW-1185">Reference proteome</keyword>
<dbReference type="GO" id="GO:0016973">
    <property type="term" value="P:poly(A)+ mRNA export from nucleus"/>
    <property type="evidence" value="ECO:0000318"/>
    <property type="project" value="GO_Central"/>
</dbReference>
<feature type="region of interest" description="Disordered" evidence="1">
    <location>
        <begin position="676"/>
        <end position="698"/>
    </location>
</feature>
<feature type="compositionally biased region" description="Basic and acidic residues" evidence="1">
    <location>
        <begin position="677"/>
        <end position="689"/>
    </location>
</feature>
<dbReference type="PANTHER" id="PTHR33416">
    <property type="entry name" value="NUCLEAR PORE COMPLEX PROTEIN NUP1"/>
    <property type="match status" value="1"/>
</dbReference>
<dbReference type="PaxDb" id="4081-Solyc05g055110.2.1"/>
<evidence type="ECO:0000313" key="3">
    <source>
        <dbReference type="Proteomes" id="UP000004994"/>
    </source>
</evidence>
<accession>A0A3Q7GP72</accession>